<protein>
    <submittedName>
        <fullName evidence="1">Uncharacterized protein</fullName>
    </submittedName>
</protein>
<dbReference type="GeneTree" id="ENSGT00940000170007"/>
<sequence length="60" mass="6274">MASKRTLVILAKGAEETVIPVDVTVAGLAGKDPVQCSHNIVISPDASLEDAKKEGPLCWT</sequence>
<accession>A0A2I3GD16</accession>
<dbReference type="AlphaFoldDB" id="A0A2I3GD16"/>
<keyword evidence="2" id="KW-1185">Reference proteome</keyword>
<dbReference type="InParanoid" id="A0A2I3GD16"/>
<dbReference type="InterPro" id="IPR029062">
    <property type="entry name" value="Class_I_gatase-like"/>
</dbReference>
<reference evidence="1" key="2">
    <citation type="submission" date="2025-08" db="UniProtKB">
        <authorList>
            <consortium name="Ensembl"/>
        </authorList>
    </citation>
    <scope>IDENTIFICATION</scope>
</reference>
<dbReference type="STRING" id="61853.ENSNLEP00000029188"/>
<reference evidence="1" key="3">
    <citation type="submission" date="2025-09" db="UniProtKB">
        <authorList>
            <consortium name="Ensembl"/>
        </authorList>
    </citation>
    <scope>IDENTIFICATION</scope>
</reference>
<dbReference type="Gene3D" id="3.40.50.880">
    <property type="match status" value="1"/>
</dbReference>
<dbReference type="EMBL" id="ADFV01069562">
    <property type="status" value="NOT_ANNOTATED_CDS"/>
    <property type="molecule type" value="Genomic_DNA"/>
</dbReference>
<organism evidence="1 2">
    <name type="scientific">Nomascus leucogenys</name>
    <name type="common">Northern white-cheeked gibbon</name>
    <name type="synonym">Hylobates leucogenys</name>
    <dbReference type="NCBI Taxonomy" id="61853"/>
    <lineage>
        <taxon>Eukaryota</taxon>
        <taxon>Metazoa</taxon>
        <taxon>Chordata</taxon>
        <taxon>Craniata</taxon>
        <taxon>Vertebrata</taxon>
        <taxon>Euteleostomi</taxon>
        <taxon>Mammalia</taxon>
        <taxon>Eutheria</taxon>
        <taxon>Euarchontoglires</taxon>
        <taxon>Primates</taxon>
        <taxon>Haplorrhini</taxon>
        <taxon>Catarrhini</taxon>
        <taxon>Hylobatidae</taxon>
        <taxon>Nomascus</taxon>
    </lineage>
</organism>
<evidence type="ECO:0000313" key="1">
    <source>
        <dbReference type="Ensembl" id="ENSNLEP00000029188.1"/>
    </source>
</evidence>
<reference evidence="1 2" key="1">
    <citation type="submission" date="2012-10" db="EMBL/GenBank/DDBJ databases">
        <authorList>
            <consortium name="Gibbon Genome Sequencing Consortium"/>
        </authorList>
    </citation>
    <scope>NUCLEOTIDE SEQUENCE [LARGE SCALE GENOMIC DNA]</scope>
</reference>
<name>A0A2I3GD16_NOMLE</name>
<dbReference type="OMA" id="GANPINC"/>
<evidence type="ECO:0000313" key="2">
    <source>
        <dbReference type="Proteomes" id="UP000001073"/>
    </source>
</evidence>
<dbReference type="Proteomes" id="UP000001073">
    <property type="component" value="Chromosome 8"/>
</dbReference>
<dbReference type="EMBL" id="ADFV01069563">
    <property type="status" value="NOT_ANNOTATED_CDS"/>
    <property type="molecule type" value="Genomic_DNA"/>
</dbReference>
<proteinExistence type="predicted"/>
<dbReference type="Ensembl" id="ENSNLET00000057751.1">
    <property type="protein sequence ID" value="ENSNLEP00000029188.1"/>
    <property type="gene ID" value="ENSNLEG00000027330.1"/>
</dbReference>